<protein>
    <submittedName>
        <fullName evidence="1">920_t:CDS:1</fullName>
    </submittedName>
</protein>
<comment type="caution">
    <text evidence="1">The sequence shown here is derived from an EMBL/GenBank/DDBJ whole genome shotgun (WGS) entry which is preliminary data.</text>
</comment>
<gene>
    <name evidence="1" type="ORF">SCALOS_LOCUS4598</name>
</gene>
<reference evidence="1" key="1">
    <citation type="submission" date="2021-06" db="EMBL/GenBank/DDBJ databases">
        <authorList>
            <person name="Kallberg Y."/>
            <person name="Tangrot J."/>
            <person name="Rosling A."/>
        </authorList>
    </citation>
    <scope>NUCLEOTIDE SEQUENCE</scope>
    <source>
        <strain evidence="1">AU212A</strain>
    </source>
</reference>
<proteinExistence type="predicted"/>
<accession>A0ACA9LMC5</accession>
<organism evidence="1 2">
    <name type="scientific">Scutellospora calospora</name>
    <dbReference type="NCBI Taxonomy" id="85575"/>
    <lineage>
        <taxon>Eukaryota</taxon>
        <taxon>Fungi</taxon>
        <taxon>Fungi incertae sedis</taxon>
        <taxon>Mucoromycota</taxon>
        <taxon>Glomeromycotina</taxon>
        <taxon>Glomeromycetes</taxon>
        <taxon>Diversisporales</taxon>
        <taxon>Gigasporaceae</taxon>
        <taxon>Scutellospora</taxon>
    </lineage>
</organism>
<evidence type="ECO:0000313" key="2">
    <source>
        <dbReference type="Proteomes" id="UP000789860"/>
    </source>
</evidence>
<keyword evidence="2" id="KW-1185">Reference proteome</keyword>
<dbReference type="Proteomes" id="UP000789860">
    <property type="component" value="Unassembled WGS sequence"/>
</dbReference>
<evidence type="ECO:0000313" key="1">
    <source>
        <dbReference type="EMBL" id="CAG8534710.1"/>
    </source>
</evidence>
<dbReference type="EMBL" id="CAJVPM010006420">
    <property type="protein sequence ID" value="CAG8534710.1"/>
    <property type="molecule type" value="Genomic_DNA"/>
</dbReference>
<name>A0ACA9LMC5_9GLOM</name>
<sequence length="173" mass="19643">MKYSILITLVLLFTTVNARFNREHNNTDLDKLLHYKTGDGDVNGFFGDMQGLIIDSLLAAAPPCSVQIQCDKIMDMKRDLTKLAQSLIQSEKNTPDKGQRSVICTKKPRHHELDGLCAKQDPEHGRGNKLPPFVPEKFSTIRVFDLKLKGKRITPNLKEFPDKHQKAKKCKTK</sequence>